<feature type="region of interest" description="Disordered" evidence="1">
    <location>
        <begin position="647"/>
        <end position="684"/>
    </location>
</feature>
<keyword evidence="5" id="KW-1185">Reference proteome</keyword>
<keyword evidence="2" id="KW-0732">Signal</keyword>
<reference evidence="5" key="1">
    <citation type="submission" date="2014-08" db="EMBL/GenBank/DDBJ databases">
        <title>Coriobacteriaceae sp. complete genome.</title>
        <authorList>
            <person name="Looft T."/>
            <person name="Bayles D.O."/>
            <person name="Stanton T.B."/>
        </authorList>
    </citation>
    <scope>NUCLEOTIDE SEQUENCE [LARGE SCALE GENOMIC DNA]</scope>
    <source>
        <strain evidence="5">68-1-3</strain>
    </source>
</reference>
<dbReference type="EMBL" id="CP009302">
    <property type="protein sequence ID" value="AJC11390.1"/>
    <property type="molecule type" value="Genomic_DNA"/>
</dbReference>
<dbReference type="STRING" id="1531429.JI75_00405"/>
<feature type="compositionally biased region" description="Polar residues" evidence="1">
    <location>
        <begin position="656"/>
        <end position="666"/>
    </location>
</feature>
<protein>
    <submittedName>
        <fullName evidence="4">Peptidase U34 dipeptidase</fullName>
    </submittedName>
</protein>
<evidence type="ECO:0000256" key="2">
    <source>
        <dbReference type="SAM" id="SignalP"/>
    </source>
</evidence>
<dbReference type="AlphaFoldDB" id="A0A0A8B1V2"/>
<dbReference type="Gene3D" id="2.60.40.10">
    <property type="entry name" value="Immunoglobulins"/>
    <property type="match status" value="1"/>
</dbReference>
<dbReference type="OrthoDB" id="9764088at2"/>
<dbReference type="HOGENOM" id="CLU_021623_0_0_11"/>
<evidence type="ECO:0000259" key="3">
    <source>
        <dbReference type="PROSITE" id="PS50835"/>
    </source>
</evidence>
<dbReference type="InterPro" id="IPR013783">
    <property type="entry name" value="Ig-like_fold"/>
</dbReference>
<accession>A0A0A8B1V2</accession>
<evidence type="ECO:0000256" key="1">
    <source>
        <dbReference type="SAM" id="MobiDB-lite"/>
    </source>
</evidence>
<dbReference type="Proteomes" id="UP000031121">
    <property type="component" value="Chromosome"/>
</dbReference>
<proteinExistence type="predicted"/>
<name>A0A0A8B1V2_9ACTN</name>
<dbReference type="GO" id="GO:0006508">
    <property type="term" value="P:proteolysis"/>
    <property type="evidence" value="ECO:0007669"/>
    <property type="project" value="InterPro"/>
</dbReference>
<dbReference type="KEGG" id="cbac:JI75_00405"/>
<gene>
    <name evidence="4" type="ORF">JI75_00405</name>
</gene>
<organism evidence="4 5">
    <name type="scientific">Berryella intestinalis</name>
    <dbReference type="NCBI Taxonomy" id="1531429"/>
    <lineage>
        <taxon>Bacteria</taxon>
        <taxon>Bacillati</taxon>
        <taxon>Actinomycetota</taxon>
        <taxon>Coriobacteriia</taxon>
        <taxon>Eggerthellales</taxon>
        <taxon>Eggerthellaceae</taxon>
        <taxon>Berryella</taxon>
    </lineage>
</organism>
<dbReference type="PROSITE" id="PS50835">
    <property type="entry name" value="IG_LIKE"/>
    <property type="match status" value="1"/>
</dbReference>
<sequence length="710" mass="75529">MKWGKGSFGKVIAAASATALAFSLAFPLSALACTQVYVGPGLTDTGDVYVGRAEDYAARHPKAFGIQEPRVNPEFSSDESNFKWTYPKTTFRYTYVRDLPSGWDNRTDAYSEAGTNEKGVSVSATLTTDYNDKVKAVDPCGSESYSDISGLGEYTIADIVLACSSTAREGVELLGSIIDTHGSYDCNQIIIADNTETWLFAQLSGHQWIGINLTAAYPDKVSVNPNIGQLKYKIDLSDKNVCLHSEKLEETAKAAGSAVYFDDGSLDVATSYGSDKPGTSQYTRLAQGRVYFGSPLADGSYTMGDKGVTSVSDPQLLFAPGNGKIDLFTALRSFAARGEQDSTLNANTNAGFYAIGNNRTVETHMYQIRKGLSADIATIQWENLSRSEFGIAVPSYSALLTQVNKDIYPAIDSWDEKHTGTKESVDSVDAAMDASTDNGSLDYVLMDINTLAYNNRDKLAGSTRTYLDALQKQLIAQQAVVDEIMQKTPAAERTDLANKLHDRASSETYAKAKALLDDMRAYLKGDQSAPFVPSDLDEATGLPKTPISYATPFVAPVFVAEPADATVEKGSAITLSAQANIPDGVEGSESHLAYEWFDADNPAAPIATGSKLDIDTSTVGSASYYCVATNDTSGLKATSRTAAITVSEPQAAPGTKTETTQKTMASSGDKGAHKAPQTSDPLSPVAPIALTAVGAALAAAASLRARKDGK</sequence>
<dbReference type="InterPro" id="IPR007110">
    <property type="entry name" value="Ig-like_dom"/>
</dbReference>
<evidence type="ECO:0000313" key="4">
    <source>
        <dbReference type="EMBL" id="AJC11390.1"/>
    </source>
</evidence>
<feature type="domain" description="Ig-like" evidence="3">
    <location>
        <begin position="556"/>
        <end position="645"/>
    </location>
</feature>
<evidence type="ECO:0000313" key="5">
    <source>
        <dbReference type="Proteomes" id="UP000031121"/>
    </source>
</evidence>
<dbReference type="PANTHER" id="PTHR12994">
    <property type="entry name" value="SECERNIN"/>
    <property type="match status" value="1"/>
</dbReference>
<feature type="chain" id="PRO_5002049419" evidence="2">
    <location>
        <begin position="33"/>
        <end position="710"/>
    </location>
</feature>
<reference evidence="4 5" key="2">
    <citation type="journal article" date="2015" name="Genome Announc.">
        <title>Complete Genome Sequence of Coriobacteriaceae Strain 68-1-3, a Novel Mucus-Degrading Isolate from the Swine Intestinal Tract.</title>
        <authorList>
            <person name="Looft T."/>
            <person name="Bayles D.O."/>
            <person name="Alt D.P."/>
            <person name="Stanton T.B."/>
        </authorList>
    </citation>
    <scope>NUCLEOTIDE SEQUENCE [LARGE SCALE GENOMIC DNA]</scope>
    <source>
        <strain evidence="4 5">68-1-3</strain>
    </source>
</reference>
<dbReference type="GO" id="GO:0016805">
    <property type="term" value="F:dipeptidase activity"/>
    <property type="evidence" value="ECO:0007669"/>
    <property type="project" value="InterPro"/>
</dbReference>
<dbReference type="PANTHER" id="PTHR12994:SF17">
    <property type="entry name" value="LD30995P"/>
    <property type="match status" value="1"/>
</dbReference>
<feature type="signal peptide" evidence="2">
    <location>
        <begin position="1"/>
        <end position="32"/>
    </location>
</feature>
<dbReference type="GO" id="GO:0070004">
    <property type="term" value="F:cysteine-type exopeptidase activity"/>
    <property type="evidence" value="ECO:0007669"/>
    <property type="project" value="InterPro"/>
</dbReference>
<dbReference type="PROSITE" id="PS51257">
    <property type="entry name" value="PROKAR_LIPOPROTEIN"/>
    <property type="match status" value="1"/>
</dbReference>
<dbReference type="InterPro" id="IPR005322">
    <property type="entry name" value="Peptidase_C69"/>
</dbReference>
<dbReference type="Pfam" id="PF03577">
    <property type="entry name" value="Peptidase_C69"/>
    <property type="match status" value="1"/>
</dbReference>
<dbReference type="GO" id="GO:0005975">
    <property type="term" value="P:carbohydrate metabolic process"/>
    <property type="evidence" value="ECO:0007669"/>
    <property type="project" value="UniProtKB-ARBA"/>
</dbReference>